<dbReference type="RefSeq" id="WP_073596693.1">
    <property type="nucleotide sequence ID" value="NZ_MRCE01000045.1"/>
</dbReference>
<accession>A0A1U7I6D6</accession>
<evidence type="ECO:0008006" key="3">
    <source>
        <dbReference type="Google" id="ProtNLM"/>
    </source>
</evidence>
<dbReference type="OrthoDB" id="463245at2"/>
<proteinExistence type="predicted"/>
<name>A0A1U7I6D6_9CYAN</name>
<dbReference type="Proteomes" id="UP000185860">
    <property type="component" value="Unassembled WGS sequence"/>
</dbReference>
<comment type="caution">
    <text evidence="1">The sequence shown here is derived from an EMBL/GenBank/DDBJ whole genome shotgun (WGS) entry which is preliminary data.</text>
</comment>
<gene>
    <name evidence="1" type="ORF">NIES2119_27535</name>
</gene>
<dbReference type="EMBL" id="MRCE01000045">
    <property type="protein sequence ID" value="OKH31863.1"/>
    <property type="molecule type" value="Genomic_DNA"/>
</dbReference>
<dbReference type="InterPro" id="IPR021469">
    <property type="entry name" value="DUF3122"/>
</dbReference>
<evidence type="ECO:0000313" key="1">
    <source>
        <dbReference type="EMBL" id="OKH31863.1"/>
    </source>
</evidence>
<reference evidence="1 2" key="1">
    <citation type="submission" date="2016-11" db="EMBL/GenBank/DDBJ databases">
        <title>Draft Genome Sequences of Nine Cyanobacterial Strains from Diverse Habitats.</title>
        <authorList>
            <person name="Zhu T."/>
            <person name="Hou S."/>
            <person name="Lu X."/>
            <person name="Hess W.R."/>
        </authorList>
    </citation>
    <scope>NUCLEOTIDE SEQUENCE [LARGE SCALE GENOMIC DNA]</scope>
    <source>
        <strain evidence="1 2">IAM M-71</strain>
    </source>
</reference>
<sequence length="170" mass="19034">MDKLVSRLILLSGLILLFFCIPVNLFCPPAIAILREYQDAPGVMRYQSQHSLRDPAGYAWQIVLFRQFLPDRSPQLILRLVGFPGVVELAHPQPLEITTNNGKLLTATDLFATESPAPNVGQYNVTGVISQLPQNSSLSITIPLIENKKITLNMPNSIVIEWQWLVTEIE</sequence>
<evidence type="ECO:0000313" key="2">
    <source>
        <dbReference type="Proteomes" id="UP000185860"/>
    </source>
</evidence>
<protein>
    <recommendedName>
        <fullName evidence="3">DUF3122 domain-containing protein</fullName>
    </recommendedName>
</protein>
<dbReference type="Pfam" id="PF11320">
    <property type="entry name" value="DUF3122"/>
    <property type="match status" value="1"/>
</dbReference>
<dbReference type="AlphaFoldDB" id="A0A1U7I6D6"/>
<organism evidence="1 2">
    <name type="scientific">[Phormidium ambiguum] IAM M-71</name>
    <dbReference type="NCBI Taxonomy" id="454136"/>
    <lineage>
        <taxon>Bacteria</taxon>
        <taxon>Bacillati</taxon>
        <taxon>Cyanobacteriota</taxon>
        <taxon>Cyanophyceae</taxon>
        <taxon>Oscillatoriophycideae</taxon>
        <taxon>Aerosakkonematales</taxon>
        <taxon>Aerosakkonemataceae</taxon>
        <taxon>Floridanema</taxon>
    </lineage>
</organism>
<dbReference type="STRING" id="454136.NIES2119_27535"/>